<accession>A0A2P7YPU1</accession>
<dbReference type="PANTHER" id="PTHR10438">
    <property type="entry name" value="THIOREDOXIN"/>
    <property type="match status" value="1"/>
</dbReference>
<dbReference type="InterPro" id="IPR036249">
    <property type="entry name" value="Thioredoxin-like_sf"/>
</dbReference>
<dbReference type="EMBL" id="PYFQ01000007">
    <property type="protein sequence ID" value="PSK37974.1"/>
    <property type="molecule type" value="Genomic_DNA"/>
</dbReference>
<organism evidence="2 3">
    <name type="scientific">Candidozyma pseudohaemuli</name>
    <dbReference type="NCBI Taxonomy" id="418784"/>
    <lineage>
        <taxon>Eukaryota</taxon>
        <taxon>Fungi</taxon>
        <taxon>Dikarya</taxon>
        <taxon>Ascomycota</taxon>
        <taxon>Saccharomycotina</taxon>
        <taxon>Pichiomycetes</taxon>
        <taxon>Metschnikowiaceae</taxon>
        <taxon>Candidozyma</taxon>
    </lineage>
</organism>
<dbReference type="GeneID" id="36566614"/>
<sequence length="115" mass="13779">MVVESFDTYEEFEKILKKLEEKPLFVFFLGIGCGPCDTVAPYYDKYSDEYELDFYKTKRPMNKEKNDIFKNQTPHIKAFPTFVFFRYGIEFGRVLGDSPEQLKQWIELSIRFKDD</sequence>
<dbReference type="RefSeq" id="XP_024713484.1">
    <property type="nucleotide sequence ID" value="XM_024858574.1"/>
</dbReference>
<keyword evidence="3" id="KW-1185">Reference proteome</keyword>
<dbReference type="SUPFAM" id="SSF52833">
    <property type="entry name" value="Thioredoxin-like"/>
    <property type="match status" value="1"/>
</dbReference>
<proteinExistence type="predicted"/>
<dbReference type="Gene3D" id="3.40.30.10">
    <property type="entry name" value="Glutaredoxin"/>
    <property type="match status" value="1"/>
</dbReference>
<evidence type="ECO:0000313" key="2">
    <source>
        <dbReference type="EMBL" id="PSK37974.1"/>
    </source>
</evidence>
<dbReference type="InterPro" id="IPR050620">
    <property type="entry name" value="Thioredoxin_H-type-like"/>
</dbReference>
<dbReference type="STRING" id="418784.A0A2P7YPU1"/>
<dbReference type="InterPro" id="IPR013766">
    <property type="entry name" value="Thioredoxin_domain"/>
</dbReference>
<name>A0A2P7YPU1_9ASCO</name>
<gene>
    <name evidence="2" type="ORF">C7M61_003225</name>
</gene>
<dbReference type="OrthoDB" id="4091480at2759"/>
<comment type="caution">
    <text evidence="2">The sequence shown here is derived from an EMBL/GenBank/DDBJ whole genome shotgun (WGS) entry which is preliminary data.</text>
</comment>
<protein>
    <recommendedName>
        <fullName evidence="1">Thioredoxin domain-containing protein</fullName>
    </recommendedName>
</protein>
<dbReference type="Proteomes" id="UP000241107">
    <property type="component" value="Unassembled WGS sequence"/>
</dbReference>
<dbReference type="PANTHER" id="PTHR10438:SF468">
    <property type="entry name" value="THIOREDOXIN-1-RELATED"/>
    <property type="match status" value="1"/>
</dbReference>
<dbReference type="AlphaFoldDB" id="A0A2P7YPU1"/>
<dbReference type="VEuPathDB" id="FungiDB:C7M61_003225"/>
<evidence type="ECO:0000259" key="1">
    <source>
        <dbReference type="Pfam" id="PF00085"/>
    </source>
</evidence>
<dbReference type="CDD" id="cd02947">
    <property type="entry name" value="TRX_family"/>
    <property type="match status" value="1"/>
</dbReference>
<dbReference type="Pfam" id="PF00085">
    <property type="entry name" value="Thioredoxin"/>
    <property type="match status" value="1"/>
</dbReference>
<feature type="domain" description="Thioredoxin" evidence="1">
    <location>
        <begin position="8"/>
        <end position="107"/>
    </location>
</feature>
<reference evidence="2 3" key="1">
    <citation type="submission" date="2018-03" db="EMBL/GenBank/DDBJ databases">
        <title>Candida pseudohaemulonii genome assembly and annotation.</title>
        <authorList>
            <person name="Munoz J.F."/>
            <person name="Gade L.G."/>
            <person name="Chow N.A."/>
            <person name="Litvintseva A.P."/>
            <person name="Loparev V.N."/>
            <person name="Cuomo C.A."/>
        </authorList>
    </citation>
    <scope>NUCLEOTIDE SEQUENCE [LARGE SCALE GENOMIC DNA]</scope>
    <source>
        <strain evidence="2 3">B12108</strain>
    </source>
</reference>
<evidence type="ECO:0000313" key="3">
    <source>
        <dbReference type="Proteomes" id="UP000241107"/>
    </source>
</evidence>